<dbReference type="GO" id="GO:0000502">
    <property type="term" value="C:proteasome complex"/>
    <property type="evidence" value="ECO:0007669"/>
    <property type="project" value="UniProtKB-KW"/>
</dbReference>
<evidence type="ECO:0000256" key="1">
    <source>
        <dbReference type="SAM" id="MobiDB-lite"/>
    </source>
</evidence>
<reference evidence="2 3" key="1">
    <citation type="submission" date="2019-04" db="EMBL/GenBank/DDBJ databases">
        <title>An improved genome assembly and genetic linkage map for asparagus bean, Vigna unguiculata ssp. sesquipedialis.</title>
        <authorList>
            <person name="Xia Q."/>
            <person name="Zhang R."/>
            <person name="Dong Y."/>
        </authorList>
    </citation>
    <scope>NUCLEOTIDE SEQUENCE [LARGE SCALE GENOMIC DNA]</scope>
    <source>
        <tissue evidence="2">Leaf</tissue>
    </source>
</reference>
<keyword evidence="3" id="KW-1185">Reference proteome</keyword>
<feature type="compositionally biased region" description="Basic and acidic residues" evidence="1">
    <location>
        <begin position="15"/>
        <end position="27"/>
    </location>
</feature>
<feature type="compositionally biased region" description="Basic and acidic residues" evidence="1">
    <location>
        <begin position="107"/>
        <end position="127"/>
    </location>
</feature>
<gene>
    <name evidence="2" type="ORF">DEO72_LG7g1136</name>
</gene>
<organism evidence="2 3">
    <name type="scientific">Vigna unguiculata</name>
    <name type="common">Cowpea</name>
    <dbReference type="NCBI Taxonomy" id="3917"/>
    <lineage>
        <taxon>Eukaryota</taxon>
        <taxon>Viridiplantae</taxon>
        <taxon>Streptophyta</taxon>
        <taxon>Embryophyta</taxon>
        <taxon>Tracheophyta</taxon>
        <taxon>Spermatophyta</taxon>
        <taxon>Magnoliopsida</taxon>
        <taxon>eudicotyledons</taxon>
        <taxon>Gunneridae</taxon>
        <taxon>Pentapetalae</taxon>
        <taxon>rosids</taxon>
        <taxon>fabids</taxon>
        <taxon>Fabales</taxon>
        <taxon>Fabaceae</taxon>
        <taxon>Papilionoideae</taxon>
        <taxon>50 kb inversion clade</taxon>
        <taxon>NPAAA clade</taxon>
        <taxon>indigoferoid/millettioid clade</taxon>
        <taxon>Phaseoleae</taxon>
        <taxon>Vigna</taxon>
    </lineage>
</organism>
<name>A0A4D6MGH9_VIGUN</name>
<dbReference type="Proteomes" id="UP000501690">
    <property type="component" value="Linkage Group LG7"/>
</dbReference>
<keyword evidence="2" id="KW-0647">Proteasome</keyword>
<proteinExistence type="predicted"/>
<protein>
    <submittedName>
        <fullName evidence="2">26S proteasome regulatory subunit N1</fullName>
    </submittedName>
</protein>
<accession>A0A4D6MGH9</accession>
<evidence type="ECO:0000313" key="3">
    <source>
        <dbReference type="Proteomes" id="UP000501690"/>
    </source>
</evidence>
<evidence type="ECO:0000313" key="2">
    <source>
        <dbReference type="EMBL" id="QCD99850.1"/>
    </source>
</evidence>
<feature type="region of interest" description="Disordered" evidence="1">
    <location>
        <begin position="1"/>
        <end position="32"/>
    </location>
</feature>
<sequence>MSPNRDDTSASTSAAKDDAVSKKKVENEDLSDEDLALKQQLDLYVERVQDADAGLQKVVAVEEEAEYSEAMATVLRRSRRRRERSRAKAMRSWLLLEMRLTPLSVTKESERERERDRARESNKERNPMEALARGGRRVQEFQTLNKPYGFGC</sequence>
<dbReference type="EMBL" id="CP039351">
    <property type="protein sequence ID" value="QCD99850.1"/>
    <property type="molecule type" value="Genomic_DNA"/>
</dbReference>
<feature type="region of interest" description="Disordered" evidence="1">
    <location>
        <begin position="104"/>
        <end position="137"/>
    </location>
</feature>
<dbReference type="AlphaFoldDB" id="A0A4D6MGH9"/>